<evidence type="ECO:0000313" key="3">
    <source>
        <dbReference type="Proteomes" id="UP000001917"/>
    </source>
</evidence>
<dbReference type="Proteomes" id="UP000001917">
    <property type="component" value="Chromosome"/>
</dbReference>
<organism evidence="2 3">
    <name type="scientific">Alicyclobacillus acidocaldarius subsp. acidocaldarius (strain ATCC 27009 / DSM 446 / BCRC 14685 / JCM 5260 / KCTC 1825 / NBRC 15652 / NCIMB 11725 / NRRL B-14509 / 104-IA)</name>
    <name type="common">Bacillus acidocaldarius</name>
    <dbReference type="NCBI Taxonomy" id="521098"/>
    <lineage>
        <taxon>Bacteria</taxon>
        <taxon>Bacillati</taxon>
        <taxon>Bacillota</taxon>
        <taxon>Bacilli</taxon>
        <taxon>Bacillales</taxon>
        <taxon>Alicyclobacillaceae</taxon>
        <taxon>Alicyclobacillus</taxon>
    </lineage>
</organism>
<protein>
    <recommendedName>
        <fullName evidence="4">TcpE family protein</fullName>
    </recommendedName>
</protein>
<dbReference type="Pfam" id="PF12648">
    <property type="entry name" value="TcpE"/>
    <property type="match status" value="1"/>
</dbReference>
<keyword evidence="1" id="KW-0812">Transmembrane</keyword>
<keyword evidence="1" id="KW-0472">Membrane</keyword>
<dbReference type="KEGG" id="aac:Aaci_1171"/>
<gene>
    <name evidence="2" type="ordered locus">Aaci_1171</name>
</gene>
<dbReference type="HOGENOM" id="CLU_1346576_0_0_9"/>
<evidence type="ECO:0000256" key="1">
    <source>
        <dbReference type="SAM" id="Phobius"/>
    </source>
</evidence>
<accession>C8WVT0</accession>
<feature type="transmembrane region" description="Helical" evidence="1">
    <location>
        <begin position="27"/>
        <end position="45"/>
    </location>
</feature>
<name>C8WVT0_ALIAD</name>
<dbReference type="AlphaFoldDB" id="C8WVT0"/>
<evidence type="ECO:0008006" key="4">
    <source>
        <dbReference type="Google" id="ProtNLM"/>
    </source>
</evidence>
<evidence type="ECO:0000313" key="2">
    <source>
        <dbReference type="EMBL" id="ACV58202.1"/>
    </source>
</evidence>
<dbReference type="InterPro" id="IPR025608">
    <property type="entry name" value="TcpE"/>
</dbReference>
<keyword evidence="3" id="KW-1185">Reference proteome</keyword>
<keyword evidence="1" id="KW-1133">Transmembrane helix</keyword>
<dbReference type="RefSeq" id="WP_012810544.1">
    <property type="nucleotide sequence ID" value="NC_013205.1"/>
</dbReference>
<dbReference type="EMBL" id="CP001727">
    <property type="protein sequence ID" value="ACV58202.1"/>
    <property type="molecule type" value="Genomic_DNA"/>
</dbReference>
<sequence>MPRTYQKLFKQKVVITNINRRSLGFRLFADDVVTFFLSGVGFLLLDTLTPFRLLNLVVNRWLLILGCAFGFTWLARKLDPDGKPLVKYLFDAARYPFRSHVSDGWVRKARTLVWRRGKRTVFRRQARVWWTHGDLHLPVEVRMRSPVPFTFQSSVHLDVKLGRRKTRFQRAGRFRWPRFRQISGLRPGSYEVSQCRVQRLDR</sequence>
<reference evidence="2 3" key="2">
    <citation type="journal article" date="2010" name="Stand. Genomic Sci.">
        <title>Complete genome sequence of Alicyclobacillus acidocaldarius type strain (104-IA).</title>
        <authorList>
            <person name="Mavromatis K."/>
            <person name="Sikorski J."/>
            <person name="Lapidus A."/>
            <person name="Glavina Del Rio T."/>
            <person name="Copeland A."/>
            <person name="Tice H."/>
            <person name="Cheng J.F."/>
            <person name="Lucas S."/>
            <person name="Chen F."/>
            <person name="Nolan M."/>
            <person name="Bruce D."/>
            <person name="Goodwin L."/>
            <person name="Pitluck S."/>
            <person name="Ivanova N."/>
            <person name="Ovchinnikova G."/>
            <person name="Pati A."/>
            <person name="Chen A."/>
            <person name="Palaniappan K."/>
            <person name="Land M."/>
            <person name="Hauser L."/>
            <person name="Chang Y.J."/>
            <person name="Jeffries C.D."/>
            <person name="Chain P."/>
            <person name="Meincke L."/>
            <person name="Sims D."/>
            <person name="Chertkov O."/>
            <person name="Han C."/>
            <person name="Brettin T."/>
            <person name="Detter J.C."/>
            <person name="Wahrenburg C."/>
            <person name="Rohde M."/>
            <person name="Pukall R."/>
            <person name="Goker M."/>
            <person name="Bristow J."/>
            <person name="Eisen J.A."/>
            <person name="Markowitz V."/>
            <person name="Hugenholtz P."/>
            <person name="Klenk H.P."/>
            <person name="Kyrpides N.C."/>
        </authorList>
    </citation>
    <scope>NUCLEOTIDE SEQUENCE [LARGE SCALE GENOMIC DNA]</scope>
    <source>
        <strain evidence="3">ATCC 27009 / DSM 446 / BCRC 14685 / JCM 5260 / KCTC 1825 / NBRC 15652 / NCIMB 11725 / NRRL B-14509 / 104-IA</strain>
    </source>
</reference>
<dbReference type="STRING" id="521098.Aaci_1171"/>
<feature type="transmembrane region" description="Helical" evidence="1">
    <location>
        <begin position="57"/>
        <end position="75"/>
    </location>
</feature>
<reference evidence="3" key="1">
    <citation type="submission" date="2009-09" db="EMBL/GenBank/DDBJ databases">
        <title>The complete chromosome of Alicyclobacillus acidocaldarius subsp. acidocaldarius DSM 446.</title>
        <authorList>
            <consortium name="US DOE Joint Genome Institute (JGI-PGF)"/>
            <person name="Lucas S."/>
            <person name="Copeland A."/>
            <person name="Lapidus A."/>
            <person name="Glavina del Rio T."/>
            <person name="Dalin E."/>
            <person name="Tice H."/>
            <person name="Bruce D."/>
            <person name="Goodwin L."/>
            <person name="Pitluck S."/>
            <person name="Kyrpides N."/>
            <person name="Mavromatis K."/>
            <person name="Ivanova N."/>
            <person name="Ovchinnikova G."/>
            <person name="Chertkov O."/>
            <person name="Sims D."/>
            <person name="Brettin T."/>
            <person name="Detter J.C."/>
            <person name="Han C."/>
            <person name="Larimer F."/>
            <person name="Land M."/>
            <person name="Hauser L."/>
            <person name="Markowitz V."/>
            <person name="Cheng J.-F."/>
            <person name="Hugenholtz P."/>
            <person name="Woyke T."/>
            <person name="Wu D."/>
            <person name="Pukall R."/>
            <person name="Klenk H.-P."/>
            <person name="Eisen J.A."/>
        </authorList>
    </citation>
    <scope>NUCLEOTIDE SEQUENCE [LARGE SCALE GENOMIC DNA]</scope>
    <source>
        <strain evidence="3">ATCC 27009 / DSM 446 / BCRC 14685 / JCM 5260 / KCTC 1825 / NBRC 15652 / NCIMB 11725 / NRRL B-14509 / 104-IA</strain>
    </source>
</reference>
<proteinExistence type="predicted"/>